<feature type="chain" id="PRO_5042467614" evidence="2">
    <location>
        <begin position="31"/>
        <end position="266"/>
    </location>
</feature>
<dbReference type="SMART" id="SM00062">
    <property type="entry name" value="PBPb"/>
    <property type="match status" value="1"/>
</dbReference>
<protein>
    <submittedName>
        <fullName evidence="4">Transporter substrate-binding domain-containing protein</fullName>
    </submittedName>
</protein>
<evidence type="ECO:0000313" key="5">
    <source>
        <dbReference type="Proteomes" id="UP001238155"/>
    </source>
</evidence>
<reference evidence="4" key="1">
    <citation type="submission" date="2023-04" db="EMBL/GenBank/DDBJ databases">
        <title>Four porcine-derived lactic acid bacteria strains analyses and their evaluation as potential probiotics based on genomics.</title>
        <authorList>
            <person name="Niu D."/>
        </authorList>
    </citation>
    <scope>NUCLEOTIDE SEQUENCE</scope>
    <source>
        <strain evidence="4">ZSB1</strain>
    </source>
</reference>
<dbReference type="Pfam" id="PF00497">
    <property type="entry name" value="SBP_bac_3"/>
    <property type="match status" value="1"/>
</dbReference>
<feature type="domain" description="Solute-binding protein family 3/N-terminal" evidence="3">
    <location>
        <begin position="33"/>
        <end position="262"/>
    </location>
</feature>
<proteinExistence type="predicted"/>
<dbReference type="Gene3D" id="3.40.190.10">
    <property type="entry name" value="Periplasmic binding protein-like II"/>
    <property type="match status" value="2"/>
</dbReference>
<dbReference type="SUPFAM" id="SSF53850">
    <property type="entry name" value="Periplasmic binding protein-like II"/>
    <property type="match status" value="1"/>
</dbReference>
<dbReference type="PANTHER" id="PTHR35936:SF17">
    <property type="entry name" value="ARGININE-BINDING EXTRACELLULAR PROTEIN ARTP"/>
    <property type="match status" value="1"/>
</dbReference>
<accession>A0AAJ6K4J5</accession>
<gene>
    <name evidence="4" type="ORF">QFF56_07325</name>
</gene>
<feature type="signal peptide" evidence="2">
    <location>
        <begin position="1"/>
        <end position="30"/>
    </location>
</feature>
<organism evidence="4 5">
    <name type="scientific">Ligilactobacillus animalis</name>
    <dbReference type="NCBI Taxonomy" id="1605"/>
    <lineage>
        <taxon>Bacteria</taxon>
        <taxon>Bacillati</taxon>
        <taxon>Bacillota</taxon>
        <taxon>Bacilli</taxon>
        <taxon>Lactobacillales</taxon>
        <taxon>Lactobacillaceae</taxon>
        <taxon>Ligilactobacillus</taxon>
    </lineage>
</organism>
<dbReference type="RefSeq" id="WP_283534546.1">
    <property type="nucleotide sequence ID" value="NZ_CP123751.1"/>
</dbReference>
<evidence type="ECO:0000256" key="2">
    <source>
        <dbReference type="SAM" id="SignalP"/>
    </source>
</evidence>
<dbReference type="EMBL" id="CP123751">
    <property type="protein sequence ID" value="WHQ79763.1"/>
    <property type="molecule type" value="Genomic_DNA"/>
</dbReference>
<sequence>MSKQKKFYLLLLSTFLGLFCLNFKSTTVVARTSFTMGILENDKPYSYKNGQNWHGFSIELAHQLEEVTDTKINFQAYSSQEKMQTALKNGQIDFILGDKANFSKSYQSTKAFLYPKNVLFTRQDAKTKKLDKMLHKKVGLLESGQQQALLKELDLKPVVFADPAELLAALEKSQISAGILNDYNYYALLKAEPTLAKAPVKATKAEENAVLHRISDPNVLASSLSLITHNHPKINETLTKGIDELRSTEKIAELSQKYFTKDLTLN</sequence>
<dbReference type="Proteomes" id="UP001238155">
    <property type="component" value="Chromosome"/>
</dbReference>
<dbReference type="InterPro" id="IPR001638">
    <property type="entry name" value="Solute-binding_3/MltF_N"/>
</dbReference>
<evidence type="ECO:0000259" key="3">
    <source>
        <dbReference type="SMART" id="SM00062"/>
    </source>
</evidence>
<name>A0AAJ6K4J5_9LACO</name>
<dbReference type="PANTHER" id="PTHR35936">
    <property type="entry name" value="MEMBRANE-BOUND LYTIC MUREIN TRANSGLYCOSYLASE F"/>
    <property type="match status" value="1"/>
</dbReference>
<evidence type="ECO:0000313" key="4">
    <source>
        <dbReference type="EMBL" id="WHQ79763.1"/>
    </source>
</evidence>
<dbReference type="AlphaFoldDB" id="A0AAJ6K4J5"/>
<keyword evidence="1 2" id="KW-0732">Signal</keyword>
<evidence type="ECO:0000256" key="1">
    <source>
        <dbReference type="ARBA" id="ARBA00022729"/>
    </source>
</evidence>